<keyword evidence="2 4" id="KW-0808">Transferase</keyword>
<dbReference type="RefSeq" id="WP_114467071.1">
    <property type="nucleotide sequence ID" value="NZ_QPJK01000002.1"/>
</dbReference>
<sequence>MIVAIVITGLSVGGAEVMLLQLLERLDRARFQPHVFSLTTVGEIGPRIAALGIPVEALGLRTGAPNPLRLWHLARRLRAIRADVVHTWLYHADLLGSVAARWAGIRAVAWGIHHSNLDPSLNKRSTLAVARLCARLSTRWPRRIALCSEAAMRSHIAFGYDAGKMEVIPNGFDLARFQPDPQAGVRLRAELGLPDDTPLIGLVGRLDPQKNHGGFLVAMGMLHRRLPLARFVLAGRGVDPQADGITALAARSGILDACHLLGYRADMPNIMAALDVLVSSSHGEAFGNVIGEAMACGVPCVVTDVGVSAHIVGDTGLVVPAGDPAALANAVQTLIEQPATEKAHRAQAARARIAVLFEIGVVVRRYERFYEDVARA</sequence>
<evidence type="ECO:0000313" key="4">
    <source>
        <dbReference type="EMBL" id="RCW73914.1"/>
    </source>
</evidence>
<dbReference type="Proteomes" id="UP000252884">
    <property type="component" value="Unassembled WGS sequence"/>
</dbReference>
<dbReference type="SUPFAM" id="SSF53756">
    <property type="entry name" value="UDP-Glycosyltransferase/glycogen phosphorylase"/>
    <property type="match status" value="1"/>
</dbReference>
<comment type="caution">
    <text evidence="4">The sequence shown here is derived from an EMBL/GenBank/DDBJ whole genome shotgun (WGS) entry which is preliminary data.</text>
</comment>
<reference evidence="4 5" key="1">
    <citation type="submission" date="2018-07" db="EMBL/GenBank/DDBJ databases">
        <title>Genomic Encyclopedia of Type Strains, Phase IV (KMG-IV): sequencing the most valuable type-strain genomes for metagenomic binning, comparative biology and taxonomic classification.</title>
        <authorList>
            <person name="Goeker M."/>
        </authorList>
    </citation>
    <scope>NUCLEOTIDE SEQUENCE [LARGE SCALE GENOMIC DNA]</scope>
    <source>
        <strain evidence="4 5">DSM 21634</strain>
    </source>
</reference>
<protein>
    <submittedName>
        <fullName evidence="4">Glycosyltransferase involved in cell wall biosynthesis</fullName>
    </submittedName>
</protein>
<accession>A0A368Y6S9</accession>
<dbReference type="InterPro" id="IPR028098">
    <property type="entry name" value="Glyco_trans_4-like_N"/>
</dbReference>
<dbReference type="PANTHER" id="PTHR12526">
    <property type="entry name" value="GLYCOSYLTRANSFERASE"/>
    <property type="match status" value="1"/>
</dbReference>
<dbReference type="Gene3D" id="3.40.50.2000">
    <property type="entry name" value="Glycogen Phosphorylase B"/>
    <property type="match status" value="2"/>
</dbReference>
<gene>
    <name evidence="4" type="ORF">DES41_102231</name>
</gene>
<dbReference type="PANTHER" id="PTHR12526:SF510">
    <property type="entry name" value="D-INOSITOL 3-PHOSPHATE GLYCOSYLTRANSFERASE"/>
    <property type="match status" value="1"/>
</dbReference>
<proteinExistence type="predicted"/>
<dbReference type="Pfam" id="PF13439">
    <property type="entry name" value="Glyco_transf_4"/>
    <property type="match status" value="1"/>
</dbReference>
<dbReference type="GO" id="GO:0016757">
    <property type="term" value="F:glycosyltransferase activity"/>
    <property type="evidence" value="ECO:0007669"/>
    <property type="project" value="UniProtKB-KW"/>
</dbReference>
<dbReference type="Pfam" id="PF13692">
    <property type="entry name" value="Glyco_trans_1_4"/>
    <property type="match status" value="1"/>
</dbReference>
<evidence type="ECO:0000256" key="1">
    <source>
        <dbReference type="ARBA" id="ARBA00022676"/>
    </source>
</evidence>
<keyword evidence="1" id="KW-0328">Glycosyltransferase</keyword>
<keyword evidence="5" id="KW-1185">Reference proteome</keyword>
<name>A0A368Y6S9_9BURK</name>
<organism evidence="4 5">
    <name type="scientific">Pseudorhodoferax soli</name>
    <dbReference type="NCBI Taxonomy" id="545864"/>
    <lineage>
        <taxon>Bacteria</taxon>
        <taxon>Pseudomonadati</taxon>
        <taxon>Pseudomonadota</taxon>
        <taxon>Betaproteobacteria</taxon>
        <taxon>Burkholderiales</taxon>
        <taxon>Comamonadaceae</taxon>
    </lineage>
</organism>
<feature type="domain" description="Glycosyltransferase subfamily 4-like N-terminal" evidence="3">
    <location>
        <begin position="12"/>
        <end position="176"/>
    </location>
</feature>
<evidence type="ECO:0000256" key="2">
    <source>
        <dbReference type="ARBA" id="ARBA00022679"/>
    </source>
</evidence>
<evidence type="ECO:0000259" key="3">
    <source>
        <dbReference type="Pfam" id="PF13439"/>
    </source>
</evidence>
<dbReference type="OrthoDB" id="9775208at2"/>
<dbReference type="EMBL" id="QPJK01000002">
    <property type="protein sequence ID" value="RCW73914.1"/>
    <property type="molecule type" value="Genomic_DNA"/>
</dbReference>
<evidence type="ECO:0000313" key="5">
    <source>
        <dbReference type="Proteomes" id="UP000252884"/>
    </source>
</evidence>
<dbReference type="AlphaFoldDB" id="A0A368Y6S9"/>